<dbReference type="Pfam" id="PF04296">
    <property type="entry name" value="YlxR"/>
    <property type="match status" value="1"/>
</dbReference>
<dbReference type="Gene3D" id="3.30.1330.30">
    <property type="match status" value="1"/>
</dbReference>
<dbReference type="GO" id="GO:0003677">
    <property type="term" value="F:DNA binding"/>
    <property type="evidence" value="ECO:0007669"/>
    <property type="project" value="UniProtKB-KW"/>
</dbReference>
<dbReference type="CDD" id="cd00279">
    <property type="entry name" value="YlxR"/>
    <property type="match status" value="1"/>
</dbReference>
<organism evidence="2 3">
    <name type="scientific">Rhodoplanes roseus</name>
    <dbReference type="NCBI Taxonomy" id="29409"/>
    <lineage>
        <taxon>Bacteria</taxon>
        <taxon>Pseudomonadati</taxon>
        <taxon>Pseudomonadota</taxon>
        <taxon>Alphaproteobacteria</taxon>
        <taxon>Hyphomicrobiales</taxon>
        <taxon>Nitrobacteraceae</taxon>
        <taxon>Rhodoplanes</taxon>
    </lineage>
</organism>
<sequence>MLARMNEGVSNETVRDETVTDEILLDGGPRGAAAERDRLCVATRTIRPTSSMIRFVAGPDGKVVPDVKRKLPGRGAWVTAARGPLVTAVKQGAFKRAFKGKATVDPGLVAETERLLARAVLDALAIAHKSGTVVAGYTKVEAALSSGRPVGLVRARDASPDGARKMDAAAARRPGASDRAIPVICSFESAELDLALGRANVIHAALLPGRASEAVLGRWRMLEMFRTSDPEPRGDRQTAAEPARD</sequence>
<dbReference type="PANTHER" id="PTHR34215:SF1">
    <property type="entry name" value="YLXR DOMAIN-CONTAINING PROTEIN"/>
    <property type="match status" value="1"/>
</dbReference>
<dbReference type="Gene3D" id="3.30.1230.10">
    <property type="entry name" value="YlxR-like"/>
    <property type="match status" value="1"/>
</dbReference>
<name>A0A327KZT8_9BRAD</name>
<dbReference type="EMBL" id="NPEX01000075">
    <property type="protein sequence ID" value="RAI43706.1"/>
    <property type="molecule type" value="Genomic_DNA"/>
</dbReference>
<evidence type="ECO:0000313" key="3">
    <source>
        <dbReference type="Proteomes" id="UP000249130"/>
    </source>
</evidence>
<dbReference type="SUPFAM" id="SSF64376">
    <property type="entry name" value="YlxR-like"/>
    <property type="match status" value="1"/>
</dbReference>
<comment type="caution">
    <text evidence="2">The sequence shown here is derived from an EMBL/GenBank/DDBJ whole genome shotgun (WGS) entry which is preliminary data.</text>
</comment>
<proteinExistence type="predicted"/>
<dbReference type="SUPFAM" id="SSF55315">
    <property type="entry name" value="L30e-like"/>
    <property type="match status" value="1"/>
</dbReference>
<dbReference type="NCBIfam" id="NF006622">
    <property type="entry name" value="PRK09190.1"/>
    <property type="match status" value="1"/>
</dbReference>
<dbReference type="InterPro" id="IPR037465">
    <property type="entry name" value="YlxR"/>
</dbReference>
<keyword evidence="3" id="KW-1185">Reference proteome</keyword>
<dbReference type="AlphaFoldDB" id="A0A327KZT8"/>
<dbReference type="Proteomes" id="UP000249130">
    <property type="component" value="Unassembled WGS sequence"/>
</dbReference>
<dbReference type="OrthoDB" id="9799836at2"/>
<keyword evidence="2" id="KW-0238">DNA-binding</keyword>
<evidence type="ECO:0000259" key="1">
    <source>
        <dbReference type="Pfam" id="PF04296"/>
    </source>
</evidence>
<protein>
    <submittedName>
        <fullName evidence="2">DNA-binding protein</fullName>
    </submittedName>
</protein>
<reference evidence="2 3" key="1">
    <citation type="submission" date="2017-07" db="EMBL/GenBank/DDBJ databases">
        <title>Draft Genome Sequences of Select Purple Nonsulfur Bacteria.</title>
        <authorList>
            <person name="Lasarre B."/>
            <person name="Mckinlay J.B."/>
        </authorList>
    </citation>
    <scope>NUCLEOTIDE SEQUENCE [LARGE SCALE GENOMIC DNA]</scope>
    <source>
        <strain evidence="2 3">DSM 5909</strain>
    </source>
</reference>
<dbReference type="InterPro" id="IPR035931">
    <property type="entry name" value="YlxR-like_sf"/>
</dbReference>
<gene>
    <name evidence="2" type="ORF">CH341_12970</name>
</gene>
<evidence type="ECO:0000313" key="2">
    <source>
        <dbReference type="EMBL" id="RAI43706.1"/>
    </source>
</evidence>
<dbReference type="InterPro" id="IPR007393">
    <property type="entry name" value="YlxR_dom"/>
</dbReference>
<dbReference type="InterPro" id="IPR029064">
    <property type="entry name" value="Ribosomal_eL30-like_sf"/>
</dbReference>
<dbReference type="PANTHER" id="PTHR34215">
    <property type="entry name" value="BLL0784 PROTEIN"/>
    <property type="match status" value="1"/>
</dbReference>
<accession>A0A327KZT8</accession>
<feature type="domain" description="YlxR" evidence="1">
    <location>
        <begin position="38"/>
        <end position="103"/>
    </location>
</feature>
<dbReference type="RefSeq" id="WP_111419459.1">
    <property type="nucleotide sequence ID" value="NZ_NPEX01000075.1"/>
</dbReference>